<evidence type="ECO:0000256" key="6">
    <source>
        <dbReference type="ARBA" id="ARBA00026121"/>
    </source>
</evidence>
<evidence type="ECO:0000256" key="8">
    <source>
        <dbReference type="ARBA" id="ARBA00042773"/>
    </source>
</evidence>
<evidence type="ECO:0000313" key="12">
    <source>
        <dbReference type="Proteomes" id="UP000501602"/>
    </source>
</evidence>
<dbReference type="Gene3D" id="3.40.50.980">
    <property type="match status" value="2"/>
</dbReference>
<evidence type="ECO:0000256" key="1">
    <source>
        <dbReference type="ARBA" id="ARBA00004170"/>
    </source>
</evidence>
<sequence length="523" mass="57111">MAMQNDLAKLFQESCQKYAALPAFSCLGHTLTFEEVGQQAQAFAAWLQRHTDLEVGDRIAIQLPNILQYPVAAYGSLLAGLVLVNTNPMYTPREMRHQFIDSDAKAVVILGDLLPNLDKIIADTEIRTVIVTDPLDLSGGPARSLSNKIHVGMQQVLAEGAKLCCNVVYTDNPEQLAILQYTGGTTGPSKGAMLSHGNVTENVNQMMDSIGVRCREGEEIFIAPLPLYHIYAFNLNMVMFFSRGSLNVLIPNPRDIDSFVKTMAAYPFTAFAGLNTLFVGLCSHPDFAKLDFSQLALTCSGGTALTEAAAKLWQDTTGCVISEGYGLSETSPVVTFNPVDGERLGFCGIALSRTEIKMVDALGQEVPQGEPGELWVRGPQVMQGYWKRPDATAEAMEDGFFKTGDIARFDELGYIQIVDRKKDMVIVSGFNVFPNEVENVLALHPTILECAVVGVPDEQTGEAVRAYVVLKPGVTPDKAGLIDYCREQLTAYKVPKQVEFIAELPKSTVGKTLRNKLRQQATA</sequence>
<dbReference type="Proteomes" id="UP000501602">
    <property type="component" value="Chromosome"/>
</dbReference>
<organism evidence="11 12">
    <name type="scientific">Ferrimonas lipolytica</name>
    <dbReference type="NCBI Taxonomy" id="2724191"/>
    <lineage>
        <taxon>Bacteria</taxon>
        <taxon>Pseudomonadati</taxon>
        <taxon>Pseudomonadota</taxon>
        <taxon>Gammaproteobacteria</taxon>
        <taxon>Alteromonadales</taxon>
        <taxon>Ferrimonadaceae</taxon>
        <taxon>Ferrimonas</taxon>
    </lineage>
</organism>
<keyword evidence="4" id="KW-0436">Ligase</keyword>
<comment type="pathway">
    <text evidence="2">Lipid metabolism; fatty acid beta-oxidation.</text>
</comment>
<accession>A0A6H1UGF6</accession>
<keyword evidence="12" id="KW-1185">Reference proteome</keyword>
<proteinExistence type="inferred from homology"/>
<dbReference type="InterPro" id="IPR020845">
    <property type="entry name" value="AMP-binding_CS"/>
</dbReference>
<dbReference type="Gene3D" id="3.30.300.30">
    <property type="match status" value="1"/>
</dbReference>
<dbReference type="PROSITE" id="PS00455">
    <property type="entry name" value="AMP_BINDING"/>
    <property type="match status" value="1"/>
</dbReference>
<reference evidence="11 12" key="1">
    <citation type="submission" date="2020-04" db="EMBL/GenBank/DDBJ databases">
        <title>Ferrimonas sp. S7 isolated from sea water.</title>
        <authorList>
            <person name="Bae S.S."/>
            <person name="Baek K."/>
        </authorList>
    </citation>
    <scope>NUCLEOTIDE SEQUENCE [LARGE SCALE GENOMIC DNA]</scope>
    <source>
        <strain evidence="11 12">S7</strain>
    </source>
</reference>
<evidence type="ECO:0000256" key="2">
    <source>
        <dbReference type="ARBA" id="ARBA00005005"/>
    </source>
</evidence>
<dbReference type="Pfam" id="PF00501">
    <property type="entry name" value="AMP-binding"/>
    <property type="match status" value="1"/>
</dbReference>
<dbReference type="PANTHER" id="PTHR43767">
    <property type="entry name" value="LONG-CHAIN-FATTY-ACID--COA LIGASE"/>
    <property type="match status" value="1"/>
</dbReference>
<dbReference type="InterPro" id="IPR000873">
    <property type="entry name" value="AMP-dep_synth/lig_dom"/>
</dbReference>
<protein>
    <recommendedName>
        <fullName evidence="7">Long-chain-fatty-acid--CoA ligase</fullName>
        <ecNumber evidence="6">6.2.1.3</ecNumber>
    </recommendedName>
    <alternativeName>
        <fullName evidence="8">Long-chain acyl-CoA synthetase</fullName>
    </alternativeName>
</protein>
<dbReference type="CDD" id="cd05936">
    <property type="entry name" value="FC-FACS_FadD_like"/>
    <property type="match status" value="1"/>
</dbReference>
<dbReference type="EMBL" id="CP051180">
    <property type="protein sequence ID" value="QIZ77296.1"/>
    <property type="molecule type" value="Genomic_DNA"/>
</dbReference>
<dbReference type="RefSeq" id="WP_168660557.1">
    <property type="nucleotide sequence ID" value="NZ_CP051180.1"/>
</dbReference>
<dbReference type="PANTHER" id="PTHR43767:SF8">
    <property type="entry name" value="LONG-CHAIN-FATTY-ACID--COA LIGASE"/>
    <property type="match status" value="1"/>
</dbReference>
<dbReference type="FunFam" id="3.30.300.30:FF:000008">
    <property type="entry name" value="2,3-dihydroxybenzoate-AMP ligase"/>
    <property type="match status" value="1"/>
</dbReference>
<dbReference type="InterPro" id="IPR045851">
    <property type="entry name" value="AMP-bd_C_sf"/>
</dbReference>
<dbReference type="InterPro" id="IPR050237">
    <property type="entry name" value="ATP-dep_AMP-bd_enzyme"/>
</dbReference>
<keyword evidence="5" id="KW-0472">Membrane</keyword>
<evidence type="ECO:0000313" key="11">
    <source>
        <dbReference type="EMBL" id="QIZ77296.1"/>
    </source>
</evidence>
<comment type="subcellular location">
    <subcellularLocation>
        <location evidence="1">Membrane</location>
        <topology evidence="1">Peripheral membrane protein</topology>
    </subcellularLocation>
</comment>
<dbReference type="KEGG" id="fes:HER31_10640"/>
<feature type="domain" description="AMP-dependent synthetase/ligase" evidence="9">
    <location>
        <begin position="11"/>
        <end position="386"/>
    </location>
</feature>
<name>A0A6H1UGF6_9GAMM</name>
<evidence type="ECO:0000259" key="9">
    <source>
        <dbReference type="Pfam" id="PF00501"/>
    </source>
</evidence>
<dbReference type="Gene3D" id="2.30.38.10">
    <property type="entry name" value="Luciferase, Domain 3"/>
    <property type="match status" value="1"/>
</dbReference>
<gene>
    <name evidence="11" type="ORF">HER31_10640</name>
</gene>
<comment type="similarity">
    <text evidence="3">Belongs to the ATP-dependent AMP-binding enzyme family.</text>
</comment>
<dbReference type="Pfam" id="PF13193">
    <property type="entry name" value="AMP-binding_C"/>
    <property type="match status" value="1"/>
</dbReference>
<dbReference type="SUPFAM" id="SSF56801">
    <property type="entry name" value="Acetyl-CoA synthetase-like"/>
    <property type="match status" value="1"/>
</dbReference>
<dbReference type="GO" id="GO:0016020">
    <property type="term" value="C:membrane"/>
    <property type="evidence" value="ECO:0007669"/>
    <property type="project" value="UniProtKB-SubCell"/>
</dbReference>
<dbReference type="InterPro" id="IPR025110">
    <property type="entry name" value="AMP-bd_C"/>
</dbReference>
<evidence type="ECO:0000256" key="5">
    <source>
        <dbReference type="ARBA" id="ARBA00023136"/>
    </source>
</evidence>
<dbReference type="GO" id="GO:0004467">
    <property type="term" value="F:long-chain fatty acid-CoA ligase activity"/>
    <property type="evidence" value="ECO:0007669"/>
    <property type="project" value="UniProtKB-EC"/>
</dbReference>
<evidence type="ECO:0000256" key="7">
    <source>
        <dbReference type="ARBA" id="ARBA00039545"/>
    </source>
</evidence>
<feature type="domain" description="AMP-binding enzyme C-terminal" evidence="10">
    <location>
        <begin position="436"/>
        <end position="511"/>
    </location>
</feature>
<evidence type="ECO:0000259" key="10">
    <source>
        <dbReference type="Pfam" id="PF13193"/>
    </source>
</evidence>
<evidence type="ECO:0000256" key="3">
    <source>
        <dbReference type="ARBA" id="ARBA00006432"/>
    </source>
</evidence>
<dbReference type="AlphaFoldDB" id="A0A6H1UGF6"/>
<dbReference type="EC" id="6.2.1.3" evidence="6"/>
<evidence type="ECO:0000256" key="4">
    <source>
        <dbReference type="ARBA" id="ARBA00022598"/>
    </source>
</evidence>